<dbReference type="AlphaFoldDB" id="A0A1E3IDU7"/>
<reference evidence="2 3" key="1">
    <citation type="submission" date="2016-06" db="EMBL/GenBank/DDBJ databases">
        <title>Evolution of pathogenesis and genome organization in the Tremellales.</title>
        <authorList>
            <person name="Cuomo C."/>
            <person name="Litvintseva A."/>
            <person name="Heitman J."/>
            <person name="Chen Y."/>
            <person name="Sun S."/>
            <person name="Springer D."/>
            <person name="Dromer F."/>
            <person name="Young S."/>
            <person name="Zeng Q."/>
            <person name="Chapman S."/>
            <person name="Gujja S."/>
            <person name="Saif S."/>
            <person name="Birren B."/>
        </authorList>
    </citation>
    <scope>NUCLEOTIDE SEQUENCE [LARGE SCALE GENOMIC DNA]</scope>
    <source>
        <strain evidence="2 3">CBS 7118</strain>
    </source>
</reference>
<feature type="compositionally biased region" description="Low complexity" evidence="1">
    <location>
        <begin position="103"/>
        <end position="117"/>
    </location>
</feature>
<protein>
    <submittedName>
        <fullName evidence="2">Uncharacterized protein</fullName>
    </submittedName>
</protein>
<name>A0A1E3IDU7_9TREE</name>
<dbReference type="RefSeq" id="XP_019028659.1">
    <property type="nucleotide sequence ID" value="XM_019179411.1"/>
</dbReference>
<gene>
    <name evidence="2" type="ORF">L198_07409</name>
</gene>
<dbReference type="GeneID" id="30196620"/>
<organism evidence="2 3">
    <name type="scientific">Cryptococcus wingfieldii CBS 7118</name>
    <dbReference type="NCBI Taxonomy" id="1295528"/>
    <lineage>
        <taxon>Eukaryota</taxon>
        <taxon>Fungi</taxon>
        <taxon>Dikarya</taxon>
        <taxon>Basidiomycota</taxon>
        <taxon>Agaricomycotina</taxon>
        <taxon>Tremellomycetes</taxon>
        <taxon>Tremellales</taxon>
        <taxon>Cryptococcaceae</taxon>
        <taxon>Cryptococcus</taxon>
    </lineage>
</organism>
<feature type="region of interest" description="Disordered" evidence="1">
    <location>
        <begin position="84"/>
        <end position="117"/>
    </location>
</feature>
<evidence type="ECO:0000313" key="3">
    <source>
        <dbReference type="Proteomes" id="UP000094819"/>
    </source>
</evidence>
<keyword evidence="3" id="KW-1185">Reference proteome</keyword>
<comment type="caution">
    <text evidence="2">The sequence shown here is derived from an EMBL/GenBank/DDBJ whole genome shotgun (WGS) entry which is preliminary data.</text>
</comment>
<accession>A0A1E3IDU7</accession>
<sequence length="117" mass="12615">MGLTASWPSTRSYHDLYTQDLASSLAQSPMGDAYRIDVLTWELADHPEFKAALEGLVYTRRAKVRLIEPKADLGTAQGLGSVPFRTESCGHIPPTGRPRKYLGPSASASSGQPSSPL</sequence>
<evidence type="ECO:0000313" key="2">
    <source>
        <dbReference type="EMBL" id="ODN86116.1"/>
    </source>
</evidence>
<dbReference type="EMBL" id="AWGH01000033">
    <property type="protein sequence ID" value="ODN86116.1"/>
    <property type="molecule type" value="Genomic_DNA"/>
</dbReference>
<dbReference type="Proteomes" id="UP000094819">
    <property type="component" value="Unassembled WGS sequence"/>
</dbReference>
<evidence type="ECO:0000256" key="1">
    <source>
        <dbReference type="SAM" id="MobiDB-lite"/>
    </source>
</evidence>
<proteinExistence type="predicted"/>